<comment type="caution">
    <text evidence="4">The sequence shown here is derived from an EMBL/GenBank/DDBJ whole genome shotgun (WGS) entry which is preliminary data.</text>
</comment>
<evidence type="ECO:0000313" key="4">
    <source>
        <dbReference type="EMBL" id="MCZ4223359.1"/>
    </source>
</evidence>
<name>A0ABT4KWN9_9SPHI</name>
<keyword evidence="1" id="KW-0472">Membrane</keyword>
<dbReference type="Pfam" id="PF16344">
    <property type="entry name" value="FecR_C"/>
    <property type="match status" value="1"/>
</dbReference>
<dbReference type="EMBL" id="JAPWGL010000002">
    <property type="protein sequence ID" value="MCZ4223359.1"/>
    <property type="molecule type" value="Genomic_DNA"/>
</dbReference>
<dbReference type="Proteomes" id="UP001144341">
    <property type="component" value="Unassembled WGS sequence"/>
</dbReference>
<evidence type="ECO:0000259" key="2">
    <source>
        <dbReference type="Pfam" id="PF04773"/>
    </source>
</evidence>
<accession>A0ABT4KWN9</accession>
<dbReference type="InterPro" id="IPR032508">
    <property type="entry name" value="FecR_C"/>
</dbReference>
<feature type="domain" description="FecR protein" evidence="2">
    <location>
        <begin position="125"/>
        <end position="218"/>
    </location>
</feature>
<proteinExistence type="predicted"/>
<protein>
    <submittedName>
        <fullName evidence="4">FecR family protein</fullName>
    </submittedName>
</protein>
<dbReference type="Gene3D" id="2.60.120.1440">
    <property type="match status" value="1"/>
</dbReference>
<dbReference type="Gene3D" id="3.55.50.30">
    <property type="match status" value="1"/>
</dbReference>
<dbReference type="InterPro" id="IPR006860">
    <property type="entry name" value="FecR"/>
</dbReference>
<gene>
    <name evidence="4" type="ORF">O0931_08625</name>
</gene>
<evidence type="ECO:0000256" key="1">
    <source>
        <dbReference type="SAM" id="Phobius"/>
    </source>
</evidence>
<feature type="transmembrane region" description="Helical" evidence="1">
    <location>
        <begin position="92"/>
        <end position="112"/>
    </location>
</feature>
<evidence type="ECO:0000259" key="3">
    <source>
        <dbReference type="Pfam" id="PF16344"/>
    </source>
</evidence>
<dbReference type="PANTHER" id="PTHR30273:SF2">
    <property type="entry name" value="PROTEIN FECR"/>
    <property type="match status" value="1"/>
</dbReference>
<dbReference type="PIRSF" id="PIRSF018266">
    <property type="entry name" value="FecR"/>
    <property type="match status" value="1"/>
</dbReference>
<dbReference type="InterPro" id="IPR012373">
    <property type="entry name" value="Ferrdict_sens_TM"/>
</dbReference>
<keyword evidence="1" id="KW-0812">Transmembrane</keyword>
<keyword evidence="1" id="KW-1133">Transmembrane helix</keyword>
<evidence type="ECO:0000313" key="5">
    <source>
        <dbReference type="Proteomes" id="UP001144341"/>
    </source>
</evidence>
<organism evidence="4 5">
    <name type="scientific">Pedobacter rhodius</name>
    <dbReference type="NCBI Taxonomy" id="3004098"/>
    <lineage>
        <taxon>Bacteria</taxon>
        <taxon>Pseudomonadati</taxon>
        <taxon>Bacteroidota</taxon>
        <taxon>Sphingobacteriia</taxon>
        <taxon>Sphingobacteriales</taxon>
        <taxon>Sphingobacteriaceae</taxon>
        <taxon>Pedobacter</taxon>
    </lineage>
</organism>
<dbReference type="Pfam" id="PF04773">
    <property type="entry name" value="FecR"/>
    <property type="match status" value="1"/>
</dbReference>
<reference evidence="4" key="1">
    <citation type="submission" date="2022-12" db="EMBL/GenBank/DDBJ databases">
        <title>Genome sequence of SJ11.</title>
        <authorList>
            <person name="Woo H."/>
        </authorList>
    </citation>
    <scope>NUCLEOTIDE SEQUENCE</scope>
    <source>
        <strain evidence="4">SJ11</strain>
    </source>
</reference>
<sequence length="352" mass="40044">MLNRIWILIGKKLSGEATADEQELLAKLLDEDPASKYQLDILEKTWVKNGGVTQKDKEVRWGKFEKKLLSAEKASPPKVRERTPLLKKYRHFIFGSLCTALILISAIAFIYLSGASDEDNKTNVIVAPMGAITKIQLSDGTKVLLNSGSKITYKKSFGANQREVFLTGEAFFDVTKDARHPFLVTTPFIRIKVLGTRFNVRAYPDDKITETTLLSGRIDLTVLKKPEKEFIVRPMEKILVKNENSKETVVTPSTDDIALITLRTVHSVANQKIPLEVQWTENILAFDEENLMDLAKRMERRYNVSISIESLALRQNKFTGQFKNETIEQALSELQSASYFHYKITKNHITLY</sequence>
<feature type="domain" description="Protein FecR C-terminal" evidence="3">
    <location>
        <begin position="284"/>
        <end position="351"/>
    </location>
</feature>
<dbReference type="RefSeq" id="WP_269415156.1">
    <property type="nucleotide sequence ID" value="NZ_JAPWGL010000002.1"/>
</dbReference>
<keyword evidence="5" id="KW-1185">Reference proteome</keyword>
<dbReference type="PANTHER" id="PTHR30273">
    <property type="entry name" value="PERIPLASMIC SIGNAL SENSOR AND SIGMA FACTOR ACTIVATOR FECR-RELATED"/>
    <property type="match status" value="1"/>
</dbReference>